<dbReference type="InterPro" id="IPR006679">
    <property type="entry name" value="Adenine_deam"/>
</dbReference>
<dbReference type="InterPro" id="IPR026912">
    <property type="entry name" value="Adenine_deam_C"/>
</dbReference>
<dbReference type="InterPro" id="IPR032466">
    <property type="entry name" value="Metal_Hydrolase"/>
</dbReference>
<protein>
    <recommendedName>
        <fullName evidence="2 6">Adenine deaminase</fullName>
        <shortName evidence="6">Adenase</shortName>
        <shortName evidence="6">Adenine aminase</shortName>
        <ecNumber evidence="2 6">3.5.4.2</ecNumber>
    </recommendedName>
</protein>
<dbReference type="Gene3D" id="3.20.20.140">
    <property type="entry name" value="Metal-dependent hydrolases"/>
    <property type="match status" value="1"/>
</dbReference>
<keyword evidence="4 6" id="KW-0464">Manganese</keyword>
<organism evidence="9 10">
    <name type="scientific">Candidatus Lachnoclostridium stercorigallinarum</name>
    <dbReference type="NCBI Taxonomy" id="2838634"/>
    <lineage>
        <taxon>Bacteria</taxon>
        <taxon>Bacillati</taxon>
        <taxon>Bacillota</taxon>
        <taxon>Clostridia</taxon>
        <taxon>Lachnospirales</taxon>
        <taxon>Lachnospiraceae</taxon>
    </lineage>
</organism>
<evidence type="ECO:0000256" key="2">
    <source>
        <dbReference type="ARBA" id="ARBA00012782"/>
    </source>
</evidence>
<comment type="catalytic activity">
    <reaction evidence="5 6">
        <text>adenine + H2O + H(+) = hypoxanthine + NH4(+)</text>
        <dbReference type="Rhea" id="RHEA:23688"/>
        <dbReference type="ChEBI" id="CHEBI:15377"/>
        <dbReference type="ChEBI" id="CHEBI:15378"/>
        <dbReference type="ChEBI" id="CHEBI:16708"/>
        <dbReference type="ChEBI" id="CHEBI:17368"/>
        <dbReference type="ChEBI" id="CHEBI:28938"/>
        <dbReference type="EC" id="3.5.4.2"/>
    </reaction>
</comment>
<accession>A0A9D2GI74</accession>
<dbReference type="PANTHER" id="PTHR11113:SF2">
    <property type="entry name" value="ADENINE DEAMINASE"/>
    <property type="match status" value="1"/>
</dbReference>
<dbReference type="EC" id="3.5.4.2" evidence="2 6"/>
<reference evidence="9" key="2">
    <citation type="submission" date="2021-04" db="EMBL/GenBank/DDBJ databases">
        <authorList>
            <person name="Gilroy R."/>
        </authorList>
    </citation>
    <scope>NUCLEOTIDE SEQUENCE</scope>
    <source>
        <strain evidence="9">ChiBcec1-1093</strain>
    </source>
</reference>
<evidence type="ECO:0000256" key="6">
    <source>
        <dbReference type="HAMAP-Rule" id="MF_01518"/>
    </source>
</evidence>
<comment type="similarity">
    <text evidence="1 6">Belongs to the metallo-dependent hydrolases superfamily. Adenine deaminase family.</text>
</comment>
<dbReference type="SUPFAM" id="SSF51338">
    <property type="entry name" value="Composite domain of metallo-dependent hydrolases"/>
    <property type="match status" value="1"/>
</dbReference>
<comment type="cofactor">
    <cofactor evidence="6">
        <name>Mn(2+)</name>
        <dbReference type="ChEBI" id="CHEBI:29035"/>
    </cofactor>
</comment>
<dbReference type="PANTHER" id="PTHR11113">
    <property type="entry name" value="N-ACETYLGLUCOSAMINE-6-PHOSPHATE DEACETYLASE"/>
    <property type="match status" value="1"/>
</dbReference>
<dbReference type="Pfam" id="PF13382">
    <property type="entry name" value="Adenine_deam_C"/>
    <property type="match status" value="1"/>
</dbReference>
<comment type="caution">
    <text evidence="9">The sequence shown here is derived from an EMBL/GenBank/DDBJ whole genome shotgun (WGS) entry which is preliminary data.</text>
</comment>
<dbReference type="GO" id="GO:0006146">
    <property type="term" value="P:adenine catabolic process"/>
    <property type="evidence" value="ECO:0007669"/>
    <property type="project" value="InterPro"/>
</dbReference>
<evidence type="ECO:0000256" key="5">
    <source>
        <dbReference type="ARBA" id="ARBA00047720"/>
    </source>
</evidence>
<evidence type="ECO:0000259" key="8">
    <source>
        <dbReference type="Pfam" id="PF13382"/>
    </source>
</evidence>
<dbReference type="EMBL" id="DXBC01000094">
    <property type="protein sequence ID" value="HIZ79352.1"/>
    <property type="molecule type" value="Genomic_DNA"/>
</dbReference>
<sequence>MVRSLVDAVMGRRSYDRIIRNVRVVNVYTEEIVPGDIGIVDGMVACVGDLGDDAAAGEVVDGKGRFAVPGFIDSHMHLESSMMTPANFTAAVVPLGTVAVAADPHEIANVMGKRGVEILCEMTRDLPLQVSIMAPSTVPSAPGFETAGANLEAEDVKEILSYDGVLGLGEVMDFNGVVASDEKMTAIIDAARETGCLMDAHVPLLKGRSLQAFASTGLDCDHTYMDVDSVAEKLRCGMWVQIQERYFTPELMAYLNESPAQGRILLATDDVPISRLAEHGHVDHLIRKAISMGLKPMNAYRYVTVNAAERLRMYRSGGIAPGKRADIVLMDSLEQAEASAVFCGGELTAENGKLTVPVPEKPFPPDAFHTLSLGMLEAADFRLMAEGKRALVNVMVQDGKTSRTVPRQAWCPVKDGCVERDGVWAREKGEEIPCRLAKMAVFNRYPENGRRSIGFLGNLDEFRGAIATTYAHDCHNLTVYGSSDEDMAAAANLVIRSGGGVAAVKDGRVLAHIPLPIAGLLCEDRMEVLAEKFENLTRAAEEMKLNHEEVLTFITLMALAVSPEIKLTDMGLVDVVHKCFVPCVEKTEE</sequence>
<evidence type="ECO:0000259" key="7">
    <source>
        <dbReference type="Pfam" id="PF01979"/>
    </source>
</evidence>
<dbReference type="InterPro" id="IPR011059">
    <property type="entry name" value="Metal-dep_hydrolase_composite"/>
</dbReference>
<evidence type="ECO:0000313" key="10">
    <source>
        <dbReference type="Proteomes" id="UP000824101"/>
    </source>
</evidence>
<dbReference type="GO" id="GO:0000034">
    <property type="term" value="F:adenine deaminase activity"/>
    <property type="evidence" value="ECO:0007669"/>
    <property type="project" value="UniProtKB-UniRule"/>
</dbReference>
<feature type="domain" description="Adenine deaminase C-terminal" evidence="8">
    <location>
        <begin position="433"/>
        <end position="577"/>
    </location>
</feature>
<feature type="domain" description="Amidohydrolase-related" evidence="7">
    <location>
        <begin position="67"/>
        <end position="346"/>
    </location>
</feature>
<dbReference type="AlphaFoldDB" id="A0A9D2GI74"/>
<gene>
    <name evidence="6" type="primary">ade</name>
    <name evidence="9" type="ORF">IAA17_06145</name>
</gene>
<dbReference type="SUPFAM" id="SSF51556">
    <property type="entry name" value="Metallo-dependent hydrolases"/>
    <property type="match status" value="1"/>
</dbReference>
<evidence type="ECO:0000313" key="9">
    <source>
        <dbReference type="EMBL" id="HIZ79352.1"/>
    </source>
</evidence>
<dbReference type="Proteomes" id="UP000824101">
    <property type="component" value="Unassembled WGS sequence"/>
</dbReference>
<evidence type="ECO:0000256" key="1">
    <source>
        <dbReference type="ARBA" id="ARBA00006773"/>
    </source>
</evidence>
<proteinExistence type="inferred from homology"/>
<reference evidence="9" key="1">
    <citation type="journal article" date="2021" name="PeerJ">
        <title>Extensive microbial diversity within the chicken gut microbiome revealed by metagenomics and culture.</title>
        <authorList>
            <person name="Gilroy R."/>
            <person name="Ravi A."/>
            <person name="Getino M."/>
            <person name="Pursley I."/>
            <person name="Horton D.L."/>
            <person name="Alikhan N.F."/>
            <person name="Baker D."/>
            <person name="Gharbi K."/>
            <person name="Hall N."/>
            <person name="Watson M."/>
            <person name="Adriaenssens E.M."/>
            <person name="Foster-Nyarko E."/>
            <person name="Jarju S."/>
            <person name="Secka A."/>
            <person name="Antonio M."/>
            <person name="Oren A."/>
            <person name="Chaudhuri R.R."/>
            <person name="La Ragione R."/>
            <person name="Hildebrand F."/>
            <person name="Pallen M.J."/>
        </authorList>
    </citation>
    <scope>NUCLEOTIDE SEQUENCE</scope>
    <source>
        <strain evidence="9">ChiBcec1-1093</strain>
    </source>
</reference>
<dbReference type="HAMAP" id="MF_01518">
    <property type="entry name" value="Adenine_deamin"/>
    <property type="match status" value="1"/>
</dbReference>
<evidence type="ECO:0000256" key="4">
    <source>
        <dbReference type="ARBA" id="ARBA00023211"/>
    </source>
</evidence>
<name>A0A9D2GI74_9FIRM</name>
<dbReference type="InterPro" id="IPR006680">
    <property type="entry name" value="Amidohydro-rel"/>
</dbReference>
<evidence type="ECO:0000256" key="3">
    <source>
        <dbReference type="ARBA" id="ARBA00022801"/>
    </source>
</evidence>
<keyword evidence="3 6" id="KW-0378">Hydrolase</keyword>
<dbReference type="Pfam" id="PF01979">
    <property type="entry name" value="Amidohydro_1"/>
    <property type="match status" value="1"/>
</dbReference>
<dbReference type="Gene3D" id="2.30.40.10">
    <property type="entry name" value="Urease, subunit C, domain 1"/>
    <property type="match status" value="1"/>
</dbReference>